<reference evidence="6" key="1">
    <citation type="journal article" date="2012" name="MBio">
        <title>Comparative genome analysis of Trichophyton rubrum and related dermatophytes reveals candidate genes involved in infection.</title>
        <authorList>
            <person name="Martinez D.A."/>
            <person name="Oliver B.G."/>
            <person name="Graeser Y."/>
            <person name="Goldberg J.M."/>
            <person name="Li W."/>
            <person name="Martinez-Rossi N.M."/>
            <person name="Monod M."/>
            <person name="Shelest E."/>
            <person name="Barton R.C."/>
            <person name="Birch E."/>
            <person name="Brakhage A.A."/>
            <person name="Chen Z."/>
            <person name="Gurr S.J."/>
            <person name="Heiman D."/>
            <person name="Heitman J."/>
            <person name="Kosti I."/>
            <person name="Rossi A."/>
            <person name="Saif S."/>
            <person name="Samalova M."/>
            <person name="Saunders C.W."/>
            <person name="Shea T."/>
            <person name="Summerbell R.C."/>
            <person name="Xu J."/>
            <person name="Young S."/>
            <person name="Zeng Q."/>
            <person name="Birren B.W."/>
            <person name="Cuomo C.A."/>
            <person name="White T.C."/>
        </authorList>
    </citation>
    <scope>NUCLEOTIDE SEQUENCE [LARGE SCALE GENOMIC DNA]</scope>
    <source>
        <strain evidence="6">ATCC MYA-4605 / CBS 113480</strain>
    </source>
</reference>
<dbReference type="Pfam" id="PF12796">
    <property type="entry name" value="Ank_2"/>
    <property type="match status" value="3"/>
</dbReference>
<dbReference type="EMBL" id="DS995703">
    <property type="protein sequence ID" value="EEQ30234.1"/>
    <property type="molecule type" value="Genomic_DNA"/>
</dbReference>
<proteinExistence type="predicted"/>
<dbReference type="SMART" id="SM00248">
    <property type="entry name" value="ANK"/>
    <property type="match status" value="10"/>
</dbReference>
<dbReference type="STRING" id="554155.C5FKL2"/>
<evidence type="ECO:0000256" key="1">
    <source>
        <dbReference type="ARBA" id="ARBA00022737"/>
    </source>
</evidence>
<dbReference type="InterPro" id="IPR002110">
    <property type="entry name" value="Ankyrin_rpt"/>
</dbReference>
<dbReference type="PANTHER" id="PTHR24198:SF165">
    <property type="entry name" value="ANKYRIN REPEAT-CONTAINING PROTEIN-RELATED"/>
    <property type="match status" value="1"/>
</dbReference>
<dbReference type="HOGENOM" id="CLU_357130_0_0_1"/>
<dbReference type="SUPFAM" id="SSF48403">
    <property type="entry name" value="Ankyrin repeat"/>
    <property type="match status" value="3"/>
</dbReference>
<dbReference type="AlphaFoldDB" id="C5FKL2"/>
<dbReference type="Gene3D" id="1.25.40.20">
    <property type="entry name" value="Ankyrin repeat-containing domain"/>
    <property type="match status" value="2"/>
</dbReference>
<evidence type="ECO:0000313" key="6">
    <source>
        <dbReference type="Proteomes" id="UP000002035"/>
    </source>
</evidence>
<evidence type="ECO:0000256" key="2">
    <source>
        <dbReference type="ARBA" id="ARBA00023043"/>
    </source>
</evidence>
<dbReference type="Proteomes" id="UP000002035">
    <property type="component" value="Unassembled WGS sequence"/>
</dbReference>
<feature type="region of interest" description="Disordered" evidence="4">
    <location>
        <begin position="356"/>
        <end position="385"/>
    </location>
</feature>
<keyword evidence="1" id="KW-0677">Repeat</keyword>
<dbReference type="PANTHER" id="PTHR24198">
    <property type="entry name" value="ANKYRIN REPEAT AND PROTEIN KINASE DOMAIN-CONTAINING PROTEIN"/>
    <property type="match status" value="1"/>
</dbReference>
<dbReference type="OMA" id="ICYAMRP"/>
<dbReference type="RefSeq" id="XP_002847547.1">
    <property type="nucleotide sequence ID" value="XM_002847501.1"/>
</dbReference>
<evidence type="ECO:0000313" key="5">
    <source>
        <dbReference type="EMBL" id="EEQ30234.1"/>
    </source>
</evidence>
<organism evidence="5 6">
    <name type="scientific">Arthroderma otae (strain ATCC MYA-4605 / CBS 113480)</name>
    <name type="common">Microsporum canis</name>
    <dbReference type="NCBI Taxonomy" id="554155"/>
    <lineage>
        <taxon>Eukaryota</taxon>
        <taxon>Fungi</taxon>
        <taxon>Dikarya</taxon>
        <taxon>Ascomycota</taxon>
        <taxon>Pezizomycotina</taxon>
        <taxon>Eurotiomycetes</taxon>
        <taxon>Eurotiomycetidae</taxon>
        <taxon>Onygenales</taxon>
        <taxon>Arthrodermataceae</taxon>
        <taxon>Microsporum</taxon>
    </lineage>
</organism>
<accession>C5FKL2</accession>
<dbReference type="PROSITE" id="PS50088">
    <property type="entry name" value="ANK_REPEAT"/>
    <property type="match status" value="1"/>
</dbReference>
<evidence type="ECO:0000256" key="3">
    <source>
        <dbReference type="PROSITE-ProRule" id="PRU00023"/>
    </source>
</evidence>
<dbReference type="VEuPathDB" id="FungiDB:MCYG_03053"/>
<evidence type="ECO:0000256" key="4">
    <source>
        <dbReference type="SAM" id="MobiDB-lite"/>
    </source>
</evidence>
<gene>
    <name evidence="5" type="ORF">MCYG_03053</name>
</gene>
<dbReference type="GeneID" id="9225074"/>
<feature type="compositionally biased region" description="Acidic residues" evidence="4">
    <location>
        <begin position="357"/>
        <end position="385"/>
    </location>
</feature>
<dbReference type="eggNOG" id="KOG4177">
    <property type="taxonomic scope" value="Eukaryota"/>
</dbReference>
<name>C5FKL2_ARTOC</name>
<keyword evidence="2 3" id="KW-0040">ANK repeat</keyword>
<dbReference type="InterPro" id="IPR036770">
    <property type="entry name" value="Ankyrin_rpt-contain_sf"/>
</dbReference>
<feature type="repeat" description="ANK" evidence="3">
    <location>
        <begin position="652"/>
        <end position="688"/>
    </location>
</feature>
<keyword evidence="6" id="KW-1185">Reference proteome</keyword>
<sequence length="764" mass="83990">MARLDELPDDILLCIFDQAWSAWETWTFMDGIPVSPENRFQRSFLYVNKRFEAVVERWMCSQIKPFDDDTGDNETWLSAMLPRPAMRLFMKRLGDAESMVDGKQRYAGGKEFLESVNQVTEYLVGETRHNGNDPSTLRDSYQKSLCTLAAAQLCSGNQEPFFDTFLEEGGRVEQRAKEMVTDACSVGGVIAVFEDNPPLLAHLLRKGPFDINIDHKFFGNPILVAAHMGRLECMKILLEQPGREFLCNGADLNALHLAARRGDVPMIKLLLDCNDGTLNQFEQETTPLGLAAGKGHLSSVELLLHGLDPPPTSEIIDMAITNAASSGHEEVVKLLWEYSSIPSLVGQGYGMGSLNIDGEDSDSEYSGDAVAEDEGAEDGYTENEGAEDISELEGYGFEDMLGIAVETDMALFAAKNGHENIIKLIIDSDEFGPKAKKTIAQSCFQAALQFDSTSVAQLLLDRFEDLANKGYTGNTRPLAVAAACTATKVMKLLLKRNDINVNHVNAAGATAICYSMRPPMELVCKVTDELEALELLAARDDVDVNWADRNGDTPLIGAVIAGDPRMVKALMGRKELNVNARNRFDETALSRSVLLGNTAIVKALLGRDDIKADKKNKLGQTPLLMAAISDYIDILKLFLNRSDVNIEARDAKGRTALWLAAKQGNIQTVKCLMYHCTKIGVDLNQRDDEGISPLEVAKLGESEEYPEVIQILSQNVEKNITGNSYHTNITQKFQSDDHCCVACSLIHPEAHGVYSGLIPGFAFV</sequence>
<dbReference type="OrthoDB" id="20872at2759"/>
<dbReference type="Pfam" id="PF00023">
    <property type="entry name" value="Ank"/>
    <property type="match status" value="1"/>
</dbReference>
<protein>
    <submittedName>
        <fullName evidence="5">Pfs</fullName>
    </submittedName>
</protein>